<dbReference type="CDD" id="cd17748">
    <property type="entry name" value="BRCT_DNA_ligase_like"/>
    <property type="match status" value="1"/>
</dbReference>
<dbReference type="Pfam" id="PF00929">
    <property type="entry name" value="RNase_T"/>
    <property type="match status" value="1"/>
</dbReference>
<dbReference type="SMART" id="SM00479">
    <property type="entry name" value="EXOIII"/>
    <property type="match status" value="1"/>
</dbReference>
<evidence type="ECO:0000313" key="6">
    <source>
        <dbReference type="EMBL" id="QYX73907.1"/>
    </source>
</evidence>
<dbReference type="PANTHER" id="PTHR30231:SF37">
    <property type="entry name" value="EXODEOXYRIBONUCLEASE 10"/>
    <property type="match status" value="1"/>
</dbReference>
<dbReference type="EC" id="2.7.7.7" evidence="1"/>
<dbReference type="RefSeq" id="WP_025007401.1">
    <property type="nucleotide sequence ID" value="NZ_BMPK01000002.1"/>
</dbReference>
<dbReference type="SUPFAM" id="SSF53098">
    <property type="entry name" value="Ribonuclease H-like"/>
    <property type="match status" value="1"/>
</dbReference>
<feature type="domain" description="BRCT" evidence="5">
    <location>
        <begin position="207"/>
        <end position="297"/>
    </location>
</feature>
<keyword evidence="3" id="KW-0378">Hydrolase</keyword>
<dbReference type="EMBL" id="CP080635">
    <property type="protein sequence ID" value="QYX73907.1"/>
    <property type="molecule type" value="Genomic_DNA"/>
</dbReference>
<evidence type="ECO:0000313" key="7">
    <source>
        <dbReference type="Proteomes" id="UP000827084"/>
    </source>
</evidence>
<keyword evidence="7" id="KW-1185">Reference proteome</keyword>
<dbReference type="Pfam" id="PF00533">
    <property type="entry name" value="BRCT"/>
    <property type="match status" value="1"/>
</dbReference>
<gene>
    <name evidence="6" type="ORF">K3G22_05680</name>
</gene>
<evidence type="ECO:0000259" key="5">
    <source>
        <dbReference type="PROSITE" id="PS50172"/>
    </source>
</evidence>
<evidence type="ECO:0000256" key="2">
    <source>
        <dbReference type="ARBA" id="ARBA00022722"/>
    </source>
</evidence>
<dbReference type="InterPro" id="IPR013520">
    <property type="entry name" value="Ribonucl_H"/>
</dbReference>
<reference evidence="6 7" key="1">
    <citation type="submission" date="2021-08" db="EMBL/GenBank/DDBJ databases">
        <title>Shewanella putrefaciens YZ-J, complete genome.</title>
        <authorList>
            <person name="Yi Z."/>
        </authorList>
    </citation>
    <scope>NUCLEOTIDE SEQUENCE [LARGE SCALE GENOMIC DNA]</scope>
    <source>
        <strain evidence="6 7">YZ-J</strain>
    </source>
</reference>
<dbReference type="CDD" id="cd06127">
    <property type="entry name" value="DEDDh"/>
    <property type="match status" value="1"/>
</dbReference>
<dbReference type="Gene3D" id="3.30.420.10">
    <property type="entry name" value="Ribonuclease H-like superfamily/Ribonuclease H"/>
    <property type="match status" value="1"/>
</dbReference>
<dbReference type="GeneID" id="67442730"/>
<protein>
    <recommendedName>
        <fullName evidence="1">DNA-directed DNA polymerase</fullName>
        <ecNumber evidence="1">2.7.7.7</ecNumber>
    </recommendedName>
</protein>
<comment type="catalytic activity">
    <reaction evidence="4">
        <text>DNA(n) + a 2'-deoxyribonucleoside 5'-triphosphate = DNA(n+1) + diphosphate</text>
        <dbReference type="Rhea" id="RHEA:22508"/>
        <dbReference type="Rhea" id="RHEA-COMP:17339"/>
        <dbReference type="Rhea" id="RHEA-COMP:17340"/>
        <dbReference type="ChEBI" id="CHEBI:33019"/>
        <dbReference type="ChEBI" id="CHEBI:61560"/>
        <dbReference type="ChEBI" id="CHEBI:173112"/>
        <dbReference type="EC" id="2.7.7.7"/>
    </reaction>
</comment>
<dbReference type="InterPro" id="IPR012337">
    <property type="entry name" value="RNaseH-like_sf"/>
</dbReference>
<keyword evidence="2" id="KW-0540">Nuclease</keyword>
<proteinExistence type="predicted"/>
<sequence>MDKMTADFLAKHPFIPIQFIALDAETTGLEAGIDKIIEIAAIKFDLLSNDHPVFEALINPNVKVSRKITSITGITNKMLVDQETFADLAQDLKQFIGDLPIVAYNAKFDKGFLDAEFANVGILLNNHYHCALNLAKAAFNLPNYKLTTVAEHCAIALEDAHRAKADAIAAGRVFMCAAVTLGHINEIKPKTAFTNHKGADHKAYTPNEFGELYGQTIVFTGELSMTRSEAFEAAAELGLEIKSGVSKKTDYLVVGEQDENLVGPNGISSKQMKAEALIDEGFDIQILDEDQFMDLIA</sequence>
<keyword evidence="3" id="KW-0269">Exonuclease</keyword>
<dbReference type="InterPro" id="IPR036397">
    <property type="entry name" value="RNaseH_sf"/>
</dbReference>
<dbReference type="PROSITE" id="PS50172">
    <property type="entry name" value="BRCT"/>
    <property type="match status" value="1"/>
</dbReference>
<dbReference type="Gene3D" id="3.40.50.10190">
    <property type="entry name" value="BRCT domain"/>
    <property type="match status" value="1"/>
</dbReference>
<dbReference type="InterPro" id="IPR036420">
    <property type="entry name" value="BRCT_dom_sf"/>
</dbReference>
<dbReference type="PANTHER" id="PTHR30231">
    <property type="entry name" value="DNA POLYMERASE III SUBUNIT EPSILON"/>
    <property type="match status" value="1"/>
</dbReference>
<evidence type="ECO:0000256" key="1">
    <source>
        <dbReference type="ARBA" id="ARBA00012417"/>
    </source>
</evidence>
<dbReference type="InterPro" id="IPR006054">
    <property type="entry name" value="DnaQ"/>
</dbReference>
<organism evidence="6 7">
    <name type="scientific">Shewanella putrefaciens</name>
    <name type="common">Pseudomonas putrefaciens</name>
    <dbReference type="NCBI Taxonomy" id="24"/>
    <lineage>
        <taxon>Bacteria</taxon>
        <taxon>Pseudomonadati</taxon>
        <taxon>Pseudomonadota</taxon>
        <taxon>Gammaproteobacteria</taxon>
        <taxon>Alteromonadales</taxon>
        <taxon>Shewanellaceae</taxon>
        <taxon>Shewanella</taxon>
    </lineage>
</organism>
<dbReference type="NCBIfam" id="TIGR00573">
    <property type="entry name" value="dnaq"/>
    <property type="match status" value="1"/>
</dbReference>
<evidence type="ECO:0000256" key="4">
    <source>
        <dbReference type="ARBA" id="ARBA00049244"/>
    </source>
</evidence>
<dbReference type="SUPFAM" id="SSF52113">
    <property type="entry name" value="BRCT domain"/>
    <property type="match status" value="1"/>
</dbReference>
<dbReference type="InterPro" id="IPR001357">
    <property type="entry name" value="BRCT_dom"/>
</dbReference>
<dbReference type="Proteomes" id="UP000827084">
    <property type="component" value="Chromosome"/>
</dbReference>
<accession>A0ABX8XE83</accession>
<name>A0ABX8XE83_SHEPU</name>
<evidence type="ECO:0000256" key="3">
    <source>
        <dbReference type="ARBA" id="ARBA00022839"/>
    </source>
</evidence>